<accession>X1M268</accession>
<comment type="cofactor">
    <cofactor evidence="4">
        <name>Zn(2+)</name>
        <dbReference type="ChEBI" id="CHEBI:29105"/>
    </cofactor>
</comment>
<evidence type="ECO:0000256" key="5">
    <source>
        <dbReference type="ARBA" id="ARBA00001954"/>
    </source>
</evidence>
<reference evidence="10" key="1">
    <citation type="journal article" date="2014" name="Front. Microbiol.">
        <title>High frequency of phylogenetically diverse reductive dehalogenase-homologous genes in deep subseafloor sedimentary metagenomes.</title>
        <authorList>
            <person name="Kawai M."/>
            <person name="Futagami T."/>
            <person name="Toyoda A."/>
            <person name="Takaki Y."/>
            <person name="Nishi S."/>
            <person name="Hori S."/>
            <person name="Arai W."/>
            <person name="Tsubouchi T."/>
            <person name="Morono Y."/>
            <person name="Uchiyama I."/>
            <person name="Ito T."/>
            <person name="Fujiyama A."/>
            <person name="Inagaki F."/>
            <person name="Takami H."/>
        </authorList>
    </citation>
    <scope>NUCLEOTIDE SEQUENCE</scope>
    <source>
        <strain evidence="10">Expedition CK06-06</strain>
    </source>
</reference>
<gene>
    <name evidence="10" type="ORF">S06H3_17627</name>
</gene>
<comment type="catalytic activity">
    <reaction evidence="1">
        <text>D-ribulose 5-phosphate = D-xylulose 5-phosphate</text>
        <dbReference type="Rhea" id="RHEA:13677"/>
        <dbReference type="ChEBI" id="CHEBI:57737"/>
        <dbReference type="ChEBI" id="CHEBI:58121"/>
        <dbReference type="EC" id="5.1.3.1"/>
    </reaction>
</comment>
<dbReference type="AlphaFoldDB" id="X1M268"/>
<evidence type="ECO:0000256" key="2">
    <source>
        <dbReference type="ARBA" id="ARBA00001936"/>
    </source>
</evidence>
<dbReference type="CDD" id="cd00429">
    <property type="entry name" value="RPE"/>
    <property type="match status" value="1"/>
</dbReference>
<dbReference type="GO" id="GO:0005737">
    <property type="term" value="C:cytoplasm"/>
    <property type="evidence" value="ECO:0007669"/>
    <property type="project" value="UniProtKB-ARBA"/>
</dbReference>
<keyword evidence="8" id="KW-0479">Metal-binding</keyword>
<protein>
    <recommendedName>
        <fullName evidence="7">ribulose-phosphate 3-epimerase</fullName>
        <ecNumber evidence="7">5.1.3.1</ecNumber>
    </recommendedName>
</protein>
<dbReference type="GO" id="GO:0005975">
    <property type="term" value="P:carbohydrate metabolic process"/>
    <property type="evidence" value="ECO:0007669"/>
    <property type="project" value="InterPro"/>
</dbReference>
<proteinExistence type="inferred from homology"/>
<dbReference type="InterPro" id="IPR026019">
    <property type="entry name" value="Ribul_P_3_epim"/>
</dbReference>
<dbReference type="InterPro" id="IPR011060">
    <property type="entry name" value="RibuloseP-bd_barrel"/>
</dbReference>
<evidence type="ECO:0000256" key="6">
    <source>
        <dbReference type="ARBA" id="ARBA00009541"/>
    </source>
</evidence>
<evidence type="ECO:0000256" key="3">
    <source>
        <dbReference type="ARBA" id="ARBA00001941"/>
    </source>
</evidence>
<comment type="cofactor">
    <cofactor evidence="5">
        <name>Fe(2+)</name>
        <dbReference type="ChEBI" id="CHEBI:29033"/>
    </cofactor>
</comment>
<dbReference type="InterPro" id="IPR013785">
    <property type="entry name" value="Aldolase_TIM"/>
</dbReference>
<dbReference type="InterPro" id="IPR000056">
    <property type="entry name" value="Ribul_P_3_epim-like"/>
</dbReference>
<name>X1M268_9ZZZZ</name>
<dbReference type="Pfam" id="PF00834">
    <property type="entry name" value="Ribul_P_3_epim"/>
    <property type="match status" value="1"/>
</dbReference>
<dbReference type="FunFam" id="3.20.20.70:FF:000004">
    <property type="entry name" value="Ribulose-phosphate 3-epimerase"/>
    <property type="match status" value="1"/>
</dbReference>
<dbReference type="NCBIfam" id="TIGR01163">
    <property type="entry name" value="rpe"/>
    <property type="match status" value="1"/>
</dbReference>
<keyword evidence="9" id="KW-0413">Isomerase</keyword>
<dbReference type="PANTHER" id="PTHR11749">
    <property type="entry name" value="RIBULOSE-5-PHOSPHATE-3-EPIMERASE"/>
    <property type="match status" value="1"/>
</dbReference>
<dbReference type="EC" id="5.1.3.1" evidence="7"/>
<comment type="cofactor">
    <cofactor evidence="2">
        <name>Mn(2+)</name>
        <dbReference type="ChEBI" id="CHEBI:29035"/>
    </cofactor>
</comment>
<dbReference type="EMBL" id="BARV01008831">
    <property type="protein sequence ID" value="GAI08770.1"/>
    <property type="molecule type" value="Genomic_DNA"/>
</dbReference>
<dbReference type="HAMAP" id="MF_02227">
    <property type="entry name" value="RPE"/>
    <property type="match status" value="1"/>
</dbReference>
<evidence type="ECO:0000256" key="1">
    <source>
        <dbReference type="ARBA" id="ARBA00001782"/>
    </source>
</evidence>
<dbReference type="GO" id="GO:0046872">
    <property type="term" value="F:metal ion binding"/>
    <property type="evidence" value="ECO:0007669"/>
    <property type="project" value="UniProtKB-KW"/>
</dbReference>
<evidence type="ECO:0000256" key="7">
    <source>
        <dbReference type="ARBA" id="ARBA00013188"/>
    </source>
</evidence>
<dbReference type="PROSITE" id="PS01085">
    <property type="entry name" value="RIBUL_P_3_EPIMER_1"/>
    <property type="match status" value="1"/>
</dbReference>
<comment type="similarity">
    <text evidence="6">Belongs to the ribulose-phosphate 3-epimerase family.</text>
</comment>
<comment type="caution">
    <text evidence="10">The sequence shown here is derived from an EMBL/GenBank/DDBJ whole genome shotgun (WGS) entry which is preliminary data.</text>
</comment>
<dbReference type="Gene3D" id="3.20.20.70">
    <property type="entry name" value="Aldolase class I"/>
    <property type="match status" value="1"/>
</dbReference>
<organism evidence="10">
    <name type="scientific">marine sediment metagenome</name>
    <dbReference type="NCBI Taxonomy" id="412755"/>
    <lineage>
        <taxon>unclassified sequences</taxon>
        <taxon>metagenomes</taxon>
        <taxon>ecological metagenomes</taxon>
    </lineage>
</organism>
<dbReference type="PROSITE" id="PS01086">
    <property type="entry name" value="RIBUL_P_3_EPIMER_2"/>
    <property type="match status" value="1"/>
</dbReference>
<evidence type="ECO:0000256" key="8">
    <source>
        <dbReference type="ARBA" id="ARBA00022723"/>
    </source>
</evidence>
<dbReference type="PIRSF" id="PIRSF001461">
    <property type="entry name" value="RPE"/>
    <property type="match status" value="1"/>
</dbReference>
<comment type="cofactor">
    <cofactor evidence="3">
        <name>Co(2+)</name>
        <dbReference type="ChEBI" id="CHEBI:48828"/>
    </cofactor>
</comment>
<evidence type="ECO:0000256" key="4">
    <source>
        <dbReference type="ARBA" id="ARBA00001947"/>
    </source>
</evidence>
<dbReference type="GO" id="GO:0006098">
    <property type="term" value="P:pentose-phosphate shunt"/>
    <property type="evidence" value="ECO:0007669"/>
    <property type="project" value="InterPro"/>
</dbReference>
<dbReference type="NCBIfam" id="NF004076">
    <property type="entry name" value="PRK05581.1-4"/>
    <property type="match status" value="1"/>
</dbReference>
<evidence type="ECO:0000313" key="10">
    <source>
        <dbReference type="EMBL" id="GAI08770.1"/>
    </source>
</evidence>
<sequence length="220" mass="24222">MTKKLAPSILDVDFAHLEREIKKIENGGADLLHLDIMDGNFVPNISFGPRIVESIKSITSLPLEVHLMVEKPENHIKSFINAGGDIIIVHYETSKHLDRLIQNINEAGVKSGIALNPATTLSVIEYLINKIDILLLMTVNPGFGGQKFIPEMIAKIEKARKIIDNQKKSISLAVDGGINLDNIYQVVKAGAEIIVVGQIISKSSNPEMTTKKIKNLLNQK</sequence>
<evidence type="ECO:0000256" key="9">
    <source>
        <dbReference type="ARBA" id="ARBA00023235"/>
    </source>
</evidence>
<dbReference type="GO" id="GO:0004750">
    <property type="term" value="F:D-ribulose-phosphate 3-epimerase activity"/>
    <property type="evidence" value="ECO:0007669"/>
    <property type="project" value="UniProtKB-EC"/>
</dbReference>
<dbReference type="SUPFAM" id="SSF51366">
    <property type="entry name" value="Ribulose-phoshate binding barrel"/>
    <property type="match status" value="1"/>
</dbReference>